<evidence type="ECO:0000256" key="2">
    <source>
        <dbReference type="ARBA" id="ARBA00022741"/>
    </source>
</evidence>
<dbReference type="GO" id="GO:0016301">
    <property type="term" value="F:kinase activity"/>
    <property type="evidence" value="ECO:0007669"/>
    <property type="project" value="UniProtKB-KW"/>
</dbReference>
<evidence type="ECO:0000313" key="6">
    <source>
        <dbReference type="EMBL" id="GAI11147.1"/>
    </source>
</evidence>
<feature type="domain" description="6-hydroxymethylpterin diphosphokinase MptE-like" evidence="5">
    <location>
        <begin position="67"/>
        <end position="210"/>
    </location>
</feature>
<dbReference type="GO" id="GO:0004788">
    <property type="term" value="F:thiamine diphosphokinase activity"/>
    <property type="evidence" value="ECO:0007669"/>
    <property type="project" value="InterPro"/>
</dbReference>
<organism evidence="6">
    <name type="scientific">marine sediment metagenome</name>
    <dbReference type="NCBI Taxonomy" id="412755"/>
    <lineage>
        <taxon>unclassified sequences</taxon>
        <taxon>metagenomes</taxon>
        <taxon>ecological metagenomes</taxon>
    </lineage>
</organism>
<dbReference type="InterPro" id="IPR036759">
    <property type="entry name" value="TPK_catalytic_sf"/>
</dbReference>
<evidence type="ECO:0000256" key="3">
    <source>
        <dbReference type="ARBA" id="ARBA00022777"/>
    </source>
</evidence>
<evidence type="ECO:0000256" key="1">
    <source>
        <dbReference type="ARBA" id="ARBA00022679"/>
    </source>
</evidence>
<dbReference type="InterPro" id="IPR027510">
    <property type="entry name" value="HMPDK_MptE"/>
</dbReference>
<dbReference type="GO" id="GO:0005524">
    <property type="term" value="F:ATP binding"/>
    <property type="evidence" value="ECO:0007669"/>
    <property type="project" value="UniProtKB-KW"/>
</dbReference>
<proteinExistence type="predicted"/>
<dbReference type="GO" id="GO:0009229">
    <property type="term" value="P:thiamine diphosphate biosynthetic process"/>
    <property type="evidence" value="ECO:0007669"/>
    <property type="project" value="InterPro"/>
</dbReference>
<dbReference type="SUPFAM" id="SSF63999">
    <property type="entry name" value="Thiamin pyrophosphokinase, catalytic domain"/>
    <property type="match status" value="1"/>
</dbReference>
<accession>X1KVN4</accession>
<feature type="non-terminal residue" evidence="6">
    <location>
        <position position="1"/>
    </location>
</feature>
<keyword evidence="2" id="KW-0547">Nucleotide-binding</keyword>
<comment type="caution">
    <text evidence="6">The sequence shown here is derived from an EMBL/GenBank/DDBJ whole genome shotgun (WGS) entry which is preliminary data.</text>
</comment>
<keyword evidence="1" id="KW-0808">Transferase</keyword>
<gene>
    <name evidence="6" type="ORF">S06H3_15577</name>
</gene>
<keyword evidence="3" id="KW-0418">Kinase</keyword>
<sequence>SSTLKDKLNFFSEFKDWYFHIREEFNFDYQKDLESRVLLSRIFKKKTQQWGLESILESFSRRILLKPVILIYGCGPSLEETVNIILKKKGIAFFDRFINLAADGASVLLREKNIPIDAIFTDLDGITKNEFNYSSFNIIHAHGDNMEKINQFENEIINFKNVIGTTQVEPIDNILNPGGFTDGDRILFFLRSLLKPSQKLFLIGMDFKNTVGRYSKLNIEYNQEGSQVKKRKLQFAVELIRWIRNKLKNDLFFINSEIVNNQFNYITIEEFFKMVKS</sequence>
<reference evidence="6" key="1">
    <citation type="journal article" date="2014" name="Front. Microbiol.">
        <title>High frequency of phylogenetically diverse reductive dehalogenase-homologous genes in deep subseafloor sedimentary metagenomes.</title>
        <authorList>
            <person name="Kawai M."/>
            <person name="Futagami T."/>
            <person name="Toyoda A."/>
            <person name="Takaki Y."/>
            <person name="Nishi S."/>
            <person name="Hori S."/>
            <person name="Arai W."/>
            <person name="Tsubouchi T."/>
            <person name="Morono Y."/>
            <person name="Uchiyama I."/>
            <person name="Ito T."/>
            <person name="Fujiyama A."/>
            <person name="Inagaki F."/>
            <person name="Takami H."/>
        </authorList>
    </citation>
    <scope>NUCLEOTIDE SEQUENCE</scope>
    <source>
        <strain evidence="6">Expedition CK06-06</strain>
    </source>
</reference>
<dbReference type="PANTHER" id="PTHR39648:SF1">
    <property type="entry name" value="6-HYDROXYMETHYL-7,8-DIHYDROPTERIN PYROPHOSPHOKINASE"/>
    <property type="match status" value="1"/>
</dbReference>
<keyword evidence="4" id="KW-0067">ATP-binding</keyword>
<protein>
    <recommendedName>
        <fullName evidence="5">6-hydroxymethylpterin diphosphokinase MptE-like domain-containing protein</fullName>
    </recommendedName>
</protein>
<dbReference type="GO" id="GO:0003848">
    <property type="term" value="F:2-amino-4-hydroxy-6-hydroxymethyldihydropteridine diphosphokinase activity"/>
    <property type="evidence" value="ECO:0007669"/>
    <property type="project" value="InterPro"/>
</dbReference>
<name>X1KVN4_9ZZZZ</name>
<evidence type="ECO:0000259" key="5">
    <source>
        <dbReference type="Pfam" id="PF01973"/>
    </source>
</evidence>
<dbReference type="InterPro" id="IPR002826">
    <property type="entry name" value="MptE-like"/>
</dbReference>
<dbReference type="EMBL" id="BARV01007673">
    <property type="protein sequence ID" value="GAI11147.1"/>
    <property type="molecule type" value="Genomic_DNA"/>
</dbReference>
<dbReference type="PANTHER" id="PTHR39648">
    <property type="entry name" value="6-HYDROXYMETHYL-7,8-DIHYDROPTERIN PYROPHOSPHOKINASE"/>
    <property type="match status" value="1"/>
</dbReference>
<evidence type="ECO:0000256" key="4">
    <source>
        <dbReference type="ARBA" id="ARBA00022840"/>
    </source>
</evidence>
<dbReference type="Pfam" id="PF01973">
    <property type="entry name" value="MptE-like"/>
    <property type="match status" value="1"/>
</dbReference>
<dbReference type="AlphaFoldDB" id="X1KVN4"/>